<dbReference type="PROSITE" id="PS00393">
    <property type="entry name" value="PEPCASE_2"/>
    <property type="match status" value="1"/>
</dbReference>
<dbReference type="PANTHER" id="PTHR30523">
    <property type="entry name" value="PHOSPHOENOLPYRUVATE CARBOXYLASE"/>
    <property type="match status" value="1"/>
</dbReference>
<dbReference type="InterPro" id="IPR021135">
    <property type="entry name" value="PEP_COase"/>
</dbReference>
<proteinExistence type="inferred from homology"/>
<dbReference type="Gene3D" id="1.20.1440.90">
    <property type="entry name" value="Phosphoenolpyruvate/pyruvate domain"/>
    <property type="match status" value="1"/>
</dbReference>
<dbReference type="AlphaFoldDB" id="A0AAW1PM45"/>
<dbReference type="EC" id="4.1.1.31" evidence="4"/>
<comment type="subcellular location">
    <subcellularLocation>
        <location evidence="2">Cytoplasm</location>
    </subcellularLocation>
</comment>
<dbReference type="FunFam" id="1.20.1440.90:FF:000001">
    <property type="entry name" value="Phosphoenolpyruvate carboxylase 1"/>
    <property type="match status" value="1"/>
</dbReference>
<keyword evidence="13" id="KW-1185">Reference proteome</keyword>
<protein>
    <recommendedName>
        <fullName evidence="4">phosphoenolpyruvate carboxylase</fullName>
        <ecNumber evidence="4">4.1.1.31</ecNumber>
    </recommendedName>
</protein>
<evidence type="ECO:0000313" key="12">
    <source>
        <dbReference type="EMBL" id="KAK9814631.1"/>
    </source>
</evidence>
<dbReference type="PRINTS" id="PR00150">
    <property type="entry name" value="PEPCARBXLASE"/>
</dbReference>
<dbReference type="Proteomes" id="UP001489004">
    <property type="component" value="Unassembled WGS sequence"/>
</dbReference>
<evidence type="ECO:0000256" key="2">
    <source>
        <dbReference type="ARBA" id="ARBA00004496"/>
    </source>
</evidence>
<evidence type="ECO:0000256" key="3">
    <source>
        <dbReference type="ARBA" id="ARBA00008346"/>
    </source>
</evidence>
<dbReference type="GO" id="GO:0008964">
    <property type="term" value="F:phosphoenolpyruvate carboxylase activity"/>
    <property type="evidence" value="ECO:0007669"/>
    <property type="project" value="UniProtKB-EC"/>
</dbReference>
<comment type="caution">
    <text evidence="12">The sequence shown here is derived from an EMBL/GenBank/DDBJ whole genome shotgun (WGS) entry which is preliminary data.</text>
</comment>
<keyword evidence="8" id="KW-0120">Carbon dioxide fixation</keyword>
<keyword evidence="7" id="KW-0456">Lyase</keyword>
<evidence type="ECO:0000256" key="4">
    <source>
        <dbReference type="ARBA" id="ARBA00012305"/>
    </source>
</evidence>
<dbReference type="GO" id="GO:0006099">
    <property type="term" value="P:tricarboxylic acid cycle"/>
    <property type="evidence" value="ECO:0007669"/>
    <property type="project" value="InterPro"/>
</dbReference>
<organism evidence="12 13">
    <name type="scientific">[Myrmecia] bisecta</name>
    <dbReference type="NCBI Taxonomy" id="41462"/>
    <lineage>
        <taxon>Eukaryota</taxon>
        <taxon>Viridiplantae</taxon>
        <taxon>Chlorophyta</taxon>
        <taxon>core chlorophytes</taxon>
        <taxon>Trebouxiophyceae</taxon>
        <taxon>Trebouxiales</taxon>
        <taxon>Trebouxiaceae</taxon>
        <taxon>Myrmecia</taxon>
    </lineage>
</organism>
<dbReference type="EMBL" id="JALJOR010000007">
    <property type="protein sequence ID" value="KAK9814631.1"/>
    <property type="molecule type" value="Genomic_DNA"/>
</dbReference>
<evidence type="ECO:0000313" key="13">
    <source>
        <dbReference type="Proteomes" id="UP001489004"/>
    </source>
</evidence>
<evidence type="ECO:0000256" key="8">
    <source>
        <dbReference type="ARBA" id="ARBA00023300"/>
    </source>
</evidence>
<dbReference type="GO" id="GO:0005829">
    <property type="term" value="C:cytosol"/>
    <property type="evidence" value="ECO:0007669"/>
    <property type="project" value="TreeGrafter"/>
</dbReference>
<dbReference type="InterPro" id="IPR015813">
    <property type="entry name" value="Pyrv/PenolPyrv_kinase-like_dom"/>
</dbReference>
<dbReference type="SUPFAM" id="SSF51621">
    <property type="entry name" value="Phosphoenolpyruvate/pyruvate domain"/>
    <property type="match status" value="1"/>
</dbReference>
<sequence length="963" mass="108266">MTSNVGSAPRSSVDFLQEDDSLLRSSFLAILRHHHPKLASKIDVIYALSSAWCESEDPADFEALEQRLAALNPDEQILVASAFSQMLNLHNLSEDISNAQAERAARMGEVEQSTRSTNRSFKKLISINGVDPAEIYKALCSQCVEAIMTAHPTQALRQSLLKKYAQIRSEMDRLHNSRMSPYEKVECLEAIRSLIQAAWRTDEIRRTKPTPQDEMRQGLSYFHETIFASLPVFYRRIDTALNNIGQPKLPLTHNIFRFGSWMGGDRDGNPFVTPETTRDVVITARLSAVNLYFQQVERLMFDLSVWRCSDELKALAEQITAKQAPDAHVLVEERKKKNYADFWSLVPVTEPFRVVLAEMRDRLFHTREVLHHCLVHPSVNVRDVLEVDPDAYYSEDELVDPLMLMYNSLIATADDSIANGRLLDAIRQVRCFGMGMVRLDIRQESARHSQVLDSITRYLGLGSYNEWTEAQRMDWLVGELMGKRPLLPPGLAVSPEEADVVNTFRMLAELPPDSLGAYIISMSRAASDVLAVVLLQRECGVKDPLRVVPLFETLEDLDNSEAAVRSLLSQPWYRDYISKKHNNGQEVMIGYSDSGKDAGRIAASWGLYTVQEKLVKVAEEHDVKLTLFHGRGGTVGRGGGPTHLAVLSQPPGTIKGSLRVTIQGEVVEQQFGEKEVCFRTLDLYTSAVLEASLNPTVAPKPEWREAMDMMSKVSCDAYRKVVRGSPEFMEYFQSGTPVNELGRMNIGSRPAKRKAAGSIDDLRAIPWIFAWTQTRFHLPVWLGLGEAFQAMAAAGKMALLQEMYKNWPFFSVTLDMMEMVFAKADPRVAQFYEIGLVDKQLWPFGEDLRRRFDATKKALLEVLGHAGLLESASTRFLQQKLALRAPYVTPLNVLQVYCLKAARAFAAGEALPPQFENYEPQDVEVKALLSRDPSAHKHPYRAAIEDTMIITMKGISAGMQNTG</sequence>
<comment type="similarity">
    <text evidence="3">Belongs to the PEPCase type 1 family.</text>
</comment>
<dbReference type="PROSITE" id="PS00781">
    <property type="entry name" value="PEPCASE_1"/>
    <property type="match status" value="1"/>
</dbReference>
<dbReference type="HAMAP" id="MF_00595">
    <property type="entry name" value="PEPcase_type1"/>
    <property type="match status" value="1"/>
</dbReference>
<evidence type="ECO:0000256" key="5">
    <source>
        <dbReference type="ARBA" id="ARBA00022490"/>
    </source>
</evidence>
<feature type="active site" evidence="10">
    <location>
        <position position="151"/>
    </location>
</feature>
<dbReference type="InterPro" id="IPR033129">
    <property type="entry name" value="PEPCASE_His_AS"/>
</dbReference>
<dbReference type="PANTHER" id="PTHR30523:SF33">
    <property type="entry name" value="PHOSPHOENOLPYRUVATE CARBOXYLASE 3"/>
    <property type="match status" value="1"/>
</dbReference>
<evidence type="ECO:0000256" key="11">
    <source>
        <dbReference type="PROSITE-ProRule" id="PRU10112"/>
    </source>
</evidence>
<gene>
    <name evidence="12" type="ORF">WJX72_009042</name>
</gene>
<keyword evidence="5" id="KW-0963">Cytoplasm</keyword>
<evidence type="ECO:0000256" key="10">
    <source>
        <dbReference type="PROSITE-ProRule" id="PRU10111"/>
    </source>
</evidence>
<dbReference type="InterPro" id="IPR022805">
    <property type="entry name" value="PEP_COase_bac/pln-type"/>
</dbReference>
<evidence type="ECO:0000256" key="9">
    <source>
        <dbReference type="ARBA" id="ARBA00048995"/>
    </source>
</evidence>
<dbReference type="GO" id="GO:0015977">
    <property type="term" value="P:carbon fixation"/>
    <property type="evidence" value="ECO:0007669"/>
    <property type="project" value="UniProtKB-KW"/>
</dbReference>
<keyword evidence="6" id="KW-0460">Magnesium</keyword>
<dbReference type="NCBIfam" id="NF000584">
    <property type="entry name" value="PRK00009.1"/>
    <property type="match status" value="1"/>
</dbReference>
<comment type="cofactor">
    <cofactor evidence="1">
        <name>Mg(2+)</name>
        <dbReference type="ChEBI" id="CHEBI:18420"/>
    </cofactor>
</comment>
<accession>A0AAW1PM45</accession>
<reference evidence="12 13" key="1">
    <citation type="journal article" date="2024" name="Nat. Commun.">
        <title>Phylogenomics reveals the evolutionary origins of lichenization in chlorophyte algae.</title>
        <authorList>
            <person name="Puginier C."/>
            <person name="Libourel C."/>
            <person name="Otte J."/>
            <person name="Skaloud P."/>
            <person name="Haon M."/>
            <person name="Grisel S."/>
            <person name="Petersen M."/>
            <person name="Berrin J.G."/>
            <person name="Delaux P.M."/>
            <person name="Dal Grande F."/>
            <person name="Keller J."/>
        </authorList>
    </citation>
    <scope>NUCLEOTIDE SEQUENCE [LARGE SCALE GENOMIC DNA]</scope>
    <source>
        <strain evidence="12 13">SAG 2043</strain>
    </source>
</reference>
<dbReference type="InterPro" id="IPR018129">
    <property type="entry name" value="PEP_COase_Lys_AS"/>
</dbReference>
<evidence type="ECO:0000256" key="6">
    <source>
        <dbReference type="ARBA" id="ARBA00022842"/>
    </source>
</evidence>
<evidence type="ECO:0000256" key="7">
    <source>
        <dbReference type="ARBA" id="ARBA00023239"/>
    </source>
</evidence>
<feature type="active site" evidence="11">
    <location>
        <position position="596"/>
    </location>
</feature>
<comment type="catalytic activity">
    <reaction evidence="9">
        <text>oxaloacetate + phosphate = phosphoenolpyruvate + hydrogencarbonate</text>
        <dbReference type="Rhea" id="RHEA:28370"/>
        <dbReference type="ChEBI" id="CHEBI:16452"/>
        <dbReference type="ChEBI" id="CHEBI:17544"/>
        <dbReference type="ChEBI" id="CHEBI:43474"/>
        <dbReference type="ChEBI" id="CHEBI:58702"/>
        <dbReference type="EC" id="4.1.1.31"/>
    </reaction>
</comment>
<dbReference type="Pfam" id="PF00311">
    <property type="entry name" value="PEPcase"/>
    <property type="match status" value="1"/>
</dbReference>
<name>A0AAW1PM45_9CHLO</name>
<evidence type="ECO:0000256" key="1">
    <source>
        <dbReference type="ARBA" id="ARBA00001946"/>
    </source>
</evidence>